<dbReference type="PANTHER" id="PTHR12526:SF638">
    <property type="entry name" value="SPORE COAT PROTEIN SA"/>
    <property type="match status" value="1"/>
</dbReference>
<keyword evidence="3" id="KW-1185">Reference proteome</keyword>
<proteinExistence type="predicted"/>
<dbReference type="CDD" id="cd03808">
    <property type="entry name" value="GT4_CapM-like"/>
    <property type="match status" value="1"/>
</dbReference>
<dbReference type="Proteomes" id="UP000660862">
    <property type="component" value="Unassembled WGS sequence"/>
</dbReference>
<comment type="caution">
    <text evidence="2">The sequence shown here is derived from an EMBL/GenBank/DDBJ whole genome shotgun (WGS) entry which is preliminary data.</text>
</comment>
<evidence type="ECO:0000313" key="2">
    <source>
        <dbReference type="EMBL" id="GGG84862.1"/>
    </source>
</evidence>
<dbReference type="GO" id="GO:0016757">
    <property type="term" value="F:glycosyltransferase activity"/>
    <property type="evidence" value="ECO:0007669"/>
    <property type="project" value="UniProtKB-ARBA"/>
</dbReference>
<dbReference type="SUPFAM" id="SSF53756">
    <property type="entry name" value="UDP-Glycosyltransferase/glycogen phosphorylase"/>
    <property type="match status" value="1"/>
</dbReference>
<dbReference type="Pfam" id="PF13692">
    <property type="entry name" value="Glyco_trans_1_4"/>
    <property type="match status" value="1"/>
</dbReference>
<dbReference type="AlphaFoldDB" id="A0A917HPF9"/>
<dbReference type="Pfam" id="PF13477">
    <property type="entry name" value="Glyco_trans_4_2"/>
    <property type="match status" value="1"/>
</dbReference>
<reference evidence="2" key="1">
    <citation type="journal article" date="2014" name="Int. J. Syst. Evol. Microbiol.">
        <title>Complete genome sequence of Corynebacterium casei LMG S-19264T (=DSM 44701T), isolated from a smear-ripened cheese.</title>
        <authorList>
            <consortium name="US DOE Joint Genome Institute (JGI-PGF)"/>
            <person name="Walter F."/>
            <person name="Albersmeier A."/>
            <person name="Kalinowski J."/>
            <person name="Ruckert C."/>
        </authorList>
    </citation>
    <scope>NUCLEOTIDE SEQUENCE</scope>
    <source>
        <strain evidence="2">CGMCC 1.12195</strain>
    </source>
</reference>
<reference evidence="2" key="2">
    <citation type="submission" date="2020-09" db="EMBL/GenBank/DDBJ databases">
        <authorList>
            <person name="Sun Q."/>
            <person name="Zhou Y."/>
        </authorList>
    </citation>
    <scope>NUCLEOTIDE SEQUENCE</scope>
    <source>
        <strain evidence="2">CGMCC 1.12195</strain>
    </source>
</reference>
<gene>
    <name evidence="2" type="ORF">GCM10007415_17690</name>
</gene>
<evidence type="ECO:0000259" key="1">
    <source>
        <dbReference type="Pfam" id="PF13477"/>
    </source>
</evidence>
<dbReference type="PANTHER" id="PTHR12526">
    <property type="entry name" value="GLYCOSYLTRANSFERASE"/>
    <property type="match status" value="1"/>
</dbReference>
<evidence type="ECO:0000313" key="3">
    <source>
        <dbReference type="Proteomes" id="UP000660862"/>
    </source>
</evidence>
<dbReference type="Gene3D" id="3.40.50.2000">
    <property type="entry name" value="Glycogen Phosphorylase B"/>
    <property type="match status" value="2"/>
</dbReference>
<sequence length="385" mass="43458">MCMNALKICLVSNTAWSFVRFRTDVITSLVKANHEVLLLAPEDEFAGQLVSLGARVILLKSLSRKGLNPVKDMMLYWEFRRIYATEKPDVIIQYTIKPNIYSTLAARHYKIPTIAVVTGLGYAFINKGFVTFVARKLYRSAFRKANRVWFLNHDDFDFFVTRRLVNRQKALIIPGEGINCLDTFNPELVTVDGEGSLTFKFLFIGRLLYDKGIAEYVAAGRQIKMKYPNVTFSIVGYLNVDNPTAVQESELDTWVQEGWVSYLGAVTDVRPVIANCDCVVLPSYREGMSTTLQESAAMSKPLIATNIAGCKELIDDGRSGFLCHVKDVDSLVSCMERMINLTPTERQSMGQNGRDKMIAEYSIARVISIYSETIAEISRFKDRPQ</sequence>
<organism evidence="2 3">
    <name type="scientific">Parapedobacter pyrenivorans</name>
    <dbReference type="NCBI Taxonomy" id="1305674"/>
    <lineage>
        <taxon>Bacteria</taxon>
        <taxon>Pseudomonadati</taxon>
        <taxon>Bacteroidota</taxon>
        <taxon>Sphingobacteriia</taxon>
        <taxon>Sphingobacteriales</taxon>
        <taxon>Sphingobacteriaceae</taxon>
        <taxon>Parapedobacter</taxon>
    </lineage>
</organism>
<protein>
    <submittedName>
        <fullName evidence="2">Glycosyl transferase</fullName>
    </submittedName>
</protein>
<feature type="domain" description="Glycosyltransferase subfamily 4-like N-terminal" evidence="1">
    <location>
        <begin position="7"/>
        <end position="150"/>
    </location>
</feature>
<accession>A0A917HPF9</accession>
<dbReference type="EMBL" id="BMER01000001">
    <property type="protein sequence ID" value="GGG84862.1"/>
    <property type="molecule type" value="Genomic_DNA"/>
</dbReference>
<dbReference type="InterPro" id="IPR028098">
    <property type="entry name" value="Glyco_trans_4-like_N"/>
</dbReference>
<keyword evidence="2" id="KW-0808">Transferase</keyword>
<name>A0A917HPF9_9SPHI</name>